<evidence type="ECO:0000256" key="1">
    <source>
        <dbReference type="SAM" id="MobiDB-lite"/>
    </source>
</evidence>
<reference evidence="2 3" key="1">
    <citation type="submission" date="2013-12" db="EMBL/GenBank/DDBJ databases">
        <authorList>
            <person name="Cubeta M."/>
            <person name="Pakala S."/>
            <person name="Fedorova N."/>
            <person name="Thomas E."/>
            <person name="Dean R."/>
            <person name="Jabaji S."/>
            <person name="Neate S."/>
            <person name="Toda T."/>
            <person name="Tavantzis S."/>
            <person name="Vilgalys R."/>
            <person name="Bharathan N."/>
            <person name="Pakala S."/>
            <person name="Losada L.S."/>
            <person name="Zafar N."/>
            <person name="Nierman W."/>
        </authorList>
    </citation>
    <scope>NUCLEOTIDE SEQUENCE [LARGE SCALE GENOMIC DNA]</scope>
    <source>
        <strain evidence="2 3">123E</strain>
    </source>
</reference>
<organism evidence="2 3">
    <name type="scientific">Rhizoctonia solani 123E</name>
    <dbReference type="NCBI Taxonomy" id="1423351"/>
    <lineage>
        <taxon>Eukaryota</taxon>
        <taxon>Fungi</taxon>
        <taxon>Dikarya</taxon>
        <taxon>Basidiomycota</taxon>
        <taxon>Agaricomycotina</taxon>
        <taxon>Agaricomycetes</taxon>
        <taxon>Cantharellales</taxon>
        <taxon>Ceratobasidiaceae</taxon>
        <taxon>Rhizoctonia</taxon>
    </lineage>
</organism>
<dbReference type="PANTHER" id="PTHR21529">
    <property type="entry name" value="MAMMARY TURMOR VIRUS RECEPTOR HOMOLOG 1, 2 MTVR1, 2"/>
    <property type="match status" value="1"/>
</dbReference>
<name>A0A074S542_9AGAM</name>
<dbReference type="PANTHER" id="PTHR21529:SF4">
    <property type="entry name" value="TPR AND ANKYRIN REPEAT-CONTAINING PROTEIN 1"/>
    <property type="match status" value="1"/>
</dbReference>
<evidence type="ECO:0000313" key="3">
    <source>
        <dbReference type="Proteomes" id="UP000027456"/>
    </source>
</evidence>
<dbReference type="Gene3D" id="1.25.40.10">
    <property type="entry name" value="Tetratricopeptide repeat domain"/>
    <property type="match status" value="1"/>
</dbReference>
<dbReference type="SUPFAM" id="SSF52540">
    <property type="entry name" value="P-loop containing nucleoside triphosphate hydrolases"/>
    <property type="match status" value="1"/>
</dbReference>
<dbReference type="InterPro" id="IPR011990">
    <property type="entry name" value="TPR-like_helical_dom_sf"/>
</dbReference>
<dbReference type="InterPro" id="IPR039904">
    <property type="entry name" value="TRANK1"/>
</dbReference>
<proteinExistence type="predicted"/>
<dbReference type="InterPro" id="IPR027417">
    <property type="entry name" value="P-loop_NTPase"/>
</dbReference>
<comment type="caution">
    <text evidence="2">The sequence shown here is derived from an EMBL/GenBank/DDBJ whole genome shotgun (WGS) entry which is preliminary data.</text>
</comment>
<dbReference type="HOGENOM" id="CLU_001378_1_0_1"/>
<evidence type="ECO:0000313" key="2">
    <source>
        <dbReference type="EMBL" id="KEP54536.1"/>
    </source>
</evidence>
<accession>A0A074S542</accession>
<gene>
    <name evidence="2" type="ORF">V565_016250</name>
</gene>
<protein>
    <submittedName>
        <fullName evidence="2">UvrD-like helicase carboxy-terminal domain protein</fullName>
    </submittedName>
</protein>
<keyword evidence="3" id="KW-1185">Reference proteome</keyword>
<dbReference type="EMBL" id="AZST01000025">
    <property type="protein sequence ID" value="KEP54536.1"/>
    <property type="molecule type" value="Genomic_DNA"/>
</dbReference>
<dbReference type="SUPFAM" id="SSF48452">
    <property type="entry name" value="TPR-like"/>
    <property type="match status" value="1"/>
</dbReference>
<dbReference type="OrthoDB" id="3156807at2759"/>
<keyword evidence="2" id="KW-0347">Helicase</keyword>
<sequence>MSTPTLGRWPVVIAGRARGELRVLASDTSTFDIVRKKLRELSYGQFTTNNQLAVRGSIHYIPIYRARLSNDLRIIYLIDLESDGFNKYDYQIIKILSISSRARVSYDFWVKVSKFLKQRGSEYRSRCIWRDVINTEDGPVHTPSSFLHKEYPLFAEPDPDHEGTDSTWGESEMNELHETVVLEKYIPVTKSLYNSILADMDAVLPIILSPDEKAIVRDQKTSVVIGRSGTGKTTALVYKMRANAQTAAAEDRAESLRQLFVTRSPVLTRRVAAYYKGLIESNEIANKSPEELQIMRELTDAHFPLFISFDKLGQLLEADALGTDDALALARARLRRLVDFSTFKHQYWPKFDHYLTRCLDPALVFSEILGVIKGYGHDLTEGEYLSLSNKKSPLLANFRNTVYAIFRQYKKRSSTRGEIDAADRVRAIISARKEGTNTGSGVDHLFVDEVQDQLMADIYLLHSLCSNIDGGYWCGDTAQTINVGSSFRIKDMKAYLYEEMVSAKNLVPKGSQRKIAAPFSTFELTVNFRSHSGIVKYAASLVQLIYAAFPSSIDHMQPESAPIPGPRPLIFISPSWDEDLFVKCLLDRRPVDECPPFSPEQAIIVRSETTARSLRARLQNRCNVLTILECKGLEFDDLIVYGFFTESDVSSSEWNKIAVLEAYEEYGVTRFPKTPDMSTIAAGICSELKQLYVAVTRARHNCWLWDSGPTAEMMKGFWGAMGLIKVSDSINDLKLFAKTLDDPRRWVQRGEGFFSNGLYAIAETCFERAGWATEAQIANAYFHMSEAGKHQEDSETAKTAYILAAEKMKACIKLHSSHSAATLWYHAASCFEGAKDFTQASRAYTEGGFYDRALLVLFDAQDMIGCLEVILSYSGRLDGALLRRIKTDVSVYFLRQKDYPRLKLLHNGGFTECIELARTHRLKVQLKELLRMARRFEELATEHLSDGLPADAVSCLIHDSKSPSAVQWSRNIISTFLWTRFGLNASPESKAKDQANLLIKLCNSQDDLLDQEGLQDLAIFEVIISAAPFSPTELHNHLGALSLESKAYPPRMIALQYHALKGSHWLSSISHDDFFAYLDTWNAYNTGFQDLRVLQRPSQDAGVRRLLGLSYSATSASKLIVSFGAPLHELIRKNQGVSAPRGKALHSDITMHSSDADMHIQTLFANHSKKERLALSSDLLASRWTQHGPSLQNDTQDKKGASLKDAVESTLLVLPMLDSAMAQEYRSSLSVFTKGNEASIRTAWSMRFFSFAFPSDGIMGKLDVVLRETHAGNSATCVYEWVSKALKLLDPLEHEQAFVTLLVGCVALIFELRSAGASTVVPSLGAGFKRPPHSPIPQGCPRQPARFMDDIFTFFQRESQWRIVSMHKNLQRMVRDRWFIDISVLIHLFEQTTQEIILEEQANAPWSSGGFSGVIAPHSWASHLVTNLNHSGRAYTLKTFSLGDFVNRMWVILVRISNGIPGYWSVSVTSRTHPGFIALRLLRSIIFVLVNLRPDHGSTRFVQDVLNQFVATMIKFKSTFSKGLEAMGFSISCLPGSLDRTSALAILPQICCHEEVVMLQRRRSIVRPDASSFGGRIIKFETLIELRDALACDPSVAEQKPEPSTTVKKPALGGETERITYLALPRTKHTLPGGWASPAPSEPPEPETLEPNDITLGSIESSEEPADIRLDEYETSQILPPALPPRPDTPTSIAELEEETGLTLGYAALLVSRAWRRSVERVEQRKRLWEFDPMGQLFEKYRQSFPKLGAEASARDKRALKLIRGPCINIVLGLRLLVEEIDAYAEALDKDIQVSESTPAQLDSTQGWVDELKRKAEACRSKVLMHCPLHSPPKLLIAKNLMGVKNETSQAWAAFTMVEKSGILQNSEEFNVIKYMVSGGKDIVLRATMKVR</sequence>
<dbReference type="GO" id="GO:0004386">
    <property type="term" value="F:helicase activity"/>
    <property type="evidence" value="ECO:0007669"/>
    <property type="project" value="UniProtKB-KW"/>
</dbReference>
<feature type="region of interest" description="Disordered" evidence="1">
    <location>
        <begin position="1630"/>
        <end position="1653"/>
    </location>
</feature>
<keyword evidence="2" id="KW-0067">ATP-binding</keyword>
<keyword evidence="2" id="KW-0547">Nucleotide-binding</keyword>
<dbReference type="Gene3D" id="3.40.50.300">
    <property type="entry name" value="P-loop containing nucleotide triphosphate hydrolases"/>
    <property type="match status" value="2"/>
</dbReference>
<dbReference type="Proteomes" id="UP000027456">
    <property type="component" value="Unassembled WGS sequence"/>
</dbReference>
<keyword evidence="2" id="KW-0378">Hydrolase</keyword>